<dbReference type="RefSeq" id="WP_139066932.1">
    <property type="nucleotide sequence ID" value="NZ_CP040812.1"/>
</dbReference>
<dbReference type="AlphaFoldDB" id="A0A5B7X6W5"/>
<dbReference type="SUPFAM" id="SSF55729">
    <property type="entry name" value="Acyl-CoA N-acyltransferases (Nat)"/>
    <property type="match status" value="1"/>
</dbReference>
<dbReference type="GO" id="GO:0016747">
    <property type="term" value="F:acyltransferase activity, transferring groups other than amino-acyl groups"/>
    <property type="evidence" value="ECO:0007669"/>
    <property type="project" value="InterPro"/>
</dbReference>
<gene>
    <name evidence="4" type="ORF">FHG64_13690</name>
</gene>
<dbReference type="EMBL" id="CP040812">
    <property type="protein sequence ID" value="QCY70373.1"/>
    <property type="molecule type" value="Genomic_DNA"/>
</dbReference>
<keyword evidence="5" id="KW-1185">Reference proteome</keyword>
<dbReference type="Proteomes" id="UP000309016">
    <property type="component" value="Chromosome"/>
</dbReference>
<dbReference type="InterPro" id="IPR016181">
    <property type="entry name" value="Acyl_CoA_acyltransferase"/>
</dbReference>
<sequence>MEIKPLENTPLYLIVNCLLEAFKGYFVPMPSDLLYWEKRFLAARVIMEYSYGMFDNGQLVGFIINGIDNFHSEPTAFNTGTGVLPNYRGCGIVDKLYEYAIPRLQEKGVTHCRLEVIVENERAINVYQRIGFKITRRLHCFKGSFGVPGSKNPLVKKIEHRTILKGNYADEIFYSWDHTKEAVLAVRGDYESFLVFNELQQEMGYFTVNPSTGYIARLERAEVGTYNDLLSAIRQVIGEVKMNNVDESRIGLRSALTNAGLENVIDQYEMVMKT</sequence>
<evidence type="ECO:0000259" key="3">
    <source>
        <dbReference type="PROSITE" id="PS51186"/>
    </source>
</evidence>
<keyword evidence="1 4" id="KW-0808">Transferase</keyword>
<reference evidence="4 5" key="1">
    <citation type="submission" date="2019-06" db="EMBL/GenBank/DDBJ databases">
        <title>Complete genome sequence of Antarcticibacterium flavum KCTC 52984T from an Antarctic marine sediment.</title>
        <authorList>
            <person name="Lee Y.M."/>
            <person name="Shin S.C."/>
        </authorList>
    </citation>
    <scope>NUCLEOTIDE SEQUENCE [LARGE SCALE GENOMIC DNA]</scope>
    <source>
        <strain evidence="4 5">KCTC 52984</strain>
    </source>
</reference>
<dbReference type="PROSITE" id="PS51186">
    <property type="entry name" value="GNAT"/>
    <property type="match status" value="1"/>
</dbReference>
<dbReference type="InterPro" id="IPR050680">
    <property type="entry name" value="YpeA/RimI_acetyltransf"/>
</dbReference>
<dbReference type="KEGG" id="afla:FHG64_13690"/>
<dbReference type="PANTHER" id="PTHR43420">
    <property type="entry name" value="ACETYLTRANSFERASE"/>
    <property type="match status" value="1"/>
</dbReference>
<keyword evidence="2" id="KW-0012">Acyltransferase</keyword>
<dbReference type="OrthoDB" id="4228396at2"/>
<evidence type="ECO:0000256" key="2">
    <source>
        <dbReference type="ARBA" id="ARBA00023315"/>
    </source>
</evidence>
<evidence type="ECO:0000256" key="1">
    <source>
        <dbReference type="ARBA" id="ARBA00022679"/>
    </source>
</evidence>
<dbReference type="CDD" id="cd04301">
    <property type="entry name" value="NAT_SF"/>
    <property type="match status" value="1"/>
</dbReference>
<dbReference type="Gene3D" id="3.40.630.30">
    <property type="match status" value="1"/>
</dbReference>
<evidence type="ECO:0000313" key="4">
    <source>
        <dbReference type="EMBL" id="QCY70373.1"/>
    </source>
</evidence>
<accession>A0A5B7X6W5</accession>
<name>A0A5B7X6W5_9FLAO</name>
<evidence type="ECO:0000313" key="5">
    <source>
        <dbReference type="Proteomes" id="UP000309016"/>
    </source>
</evidence>
<protein>
    <submittedName>
        <fullName evidence="4">GNAT family N-acetyltransferase</fullName>
    </submittedName>
</protein>
<feature type="domain" description="N-acetyltransferase" evidence="3">
    <location>
        <begin position="1"/>
        <end position="159"/>
    </location>
</feature>
<dbReference type="InterPro" id="IPR000182">
    <property type="entry name" value="GNAT_dom"/>
</dbReference>
<organism evidence="4 5">
    <name type="scientific">Antarcticibacterium flavum</name>
    <dbReference type="NCBI Taxonomy" id="2058175"/>
    <lineage>
        <taxon>Bacteria</taxon>
        <taxon>Pseudomonadati</taxon>
        <taxon>Bacteroidota</taxon>
        <taxon>Flavobacteriia</taxon>
        <taxon>Flavobacteriales</taxon>
        <taxon>Flavobacteriaceae</taxon>
        <taxon>Antarcticibacterium</taxon>
    </lineage>
</organism>
<dbReference type="Pfam" id="PF00583">
    <property type="entry name" value="Acetyltransf_1"/>
    <property type="match status" value="1"/>
</dbReference>
<proteinExistence type="predicted"/>